<gene>
    <name evidence="1" type="ORF">CEXT_413011</name>
</gene>
<name>A0AAV4N6G6_CAEEX</name>
<dbReference type="EMBL" id="BPLR01002997">
    <property type="protein sequence ID" value="GIX80086.1"/>
    <property type="molecule type" value="Genomic_DNA"/>
</dbReference>
<proteinExistence type="predicted"/>
<evidence type="ECO:0000313" key="2">
    <source>
        <dbReference type="Proteomes" id="UP001054945"/>
    </source>
</evidence>
<reference evidence="1 2" key="1">
    <citation type="submission" date="2021-06" db="EMBL/GenBank/DDBJ databases">
        <title>Caerostris extrusa draft genome.</title>
        <authorList>
            <person name="Kono N."/>
            <person name="Arakawa K."/>
        </authorList>
    </citation>
    <scope>NUCLEOTIDE SEQUENCE [LARGE SCALE GENOMIC DNA]</scope>
</reference>
<keyword evidence="2" id="KW-1185">Reference proteome</keyword>
<sequence>METVLDITIADSIAAQCVIVKNISTPLFSGSFESLIIQRKEITLGGLEVLSRFRSGYFTTPPSRGAFTVVLPTSRGCSIPHTKIRCLAPEYLRNCVIAVMATICEKAAKAKPGYGNACSW</sequence>
<dbReference type="AlphaFoldDB" id="A0AAV4N6G6"/>
<accession>A0AAV4N6G6</accession>
<evidence type="ECO:0000313" key="1">
    <source>
        <dbReference type="EMBL" id="GIX80086.1"/>
    </source>
</evidence>
<comment type="caution">
    <text evidence="1">The sequence shown here is derived from an EMBL/GenBank/DDBJ whole genome shotgun (WGS) entry which is preliminary data.</text>
</comment>
<protein>
    <submittedName>
        <fullName evidence="1">Uncharacterized protein</fullName>
    </submittedName>
</protein>
<dbReference type="Proteomes" id="UP001054945">
    <property type="component" value="Unassembled WGS sequence"/>
</dbReference>
<organism evidence="1 2">
    <name type="scientific">Caerostris extrusa</name>
    <name type="common">Bark spider</name>
    <name type="synonym">Caerostris bankana</name>
    <dbReference type="NCBI Taxonomy" id="172846"/>
    <lineage>
        <taxon>Eukaryota</taxon>
        <taxon>Metazoa</taxon>
        <taxon>Ecdysozoa</taxon>
        <taxon>Arthropoda</taxon>
        <taxon>Chelicerata</taxon>
        <taxon>Arachnida</taxon>
        <taxon>Araneae</taxon>
        <taxon>Araneomorphae</taxon>
        <taxon>Entelegynae</taxon>
        <taxon>Araneoidea</taxon>
        <taxon>Araneidae</taxon>
        <taxon>Caerostris</taxon>
    </lineage>
</organism>